<evidence type="ECO:0000313" key="3">
    <source>
        <dbReference type="Proteomes" id="UP000593575"/>
    </source>
</evidence>
<evidence type="ECO:0000313" key="2">
    <source>
        <dbReference type="EMBL" id="MBA0837042.1"/>
    </source>
</evidence>
<dbReference type="EMBL" id="JABFAE010000009">
    <property type="protein sequence ID" value="MBA0837042.1"/>
    <property type="molecule type" value="Genomic_DNA"/>
</dbReference>
<dbReference type="GO" id="GO:0008017">
    <property type="term" value="F:microtubule binding"/>
    <property type="evidence" value="ECO:0007669"/>
    <property type="project" value="TreeGrafter"/>
</dbReference>
<reference evidence="2 3" key="1">
    <citation type="journal article" date="2019" name="Genome Biol. Evol.">
        <title>Insights into the evolution of the New World diploid cottons (Gossypium, subgenus Houzingenia) based on genome sequencing.</title>
        <authorList>
            <person name="Grover C.E."/>
            <person name="Arick M.A. 2nd"/>
            <person name="Thrash A."/>
            <person name="Conover J.L."/>
            <person name="Sanders W.S."/>
            <person name="Peterson D.G."/>
            <person name="Frelichowski J.E."/>
            <person name="Scheffler J.A."/>
            <person name="Scheffler B.E."/>
            <person name="Wendel J.F."/>
        </authorList>
    </citation>
    <scope>NUCLEOTIDE SEQUENCE [LARGE SCALE GENOMIC DNA]</scope>
    <source>
        <strain evidence="2">6</strain>
        <tissue evidence="2">Leaf</tissue>
    </source>
</reference>
<dbReference type="Proteomes" id="UP000593575">
    <property type="component" value="Unassembled WGS sequence"/>
</dbReference>
<dbReference type="GO" id="GO:0005737">
    <property type="term" value="C:cytoplasm"/>
    <property type="evidence" value="ECO:0007669"/>
    <property type="project" value="TreeGrafter"/>
</dbReference>
<dbReference type="PANTHER" id="PTHR31807">
    <property type="entry name" value="AUGMIN FAMILY MEMBER"/>
    <property type="match status" value="1"/>
</dbReference>
<dbReference type="GO" id="GO:0051225">
    <property type="term" value="P:spindle assembly"/>
    <property type="evidence" value="ECO:0007669"/>
    <property type="project" value="TreeGrafter"/>
</dbReference>
<dbReference type="Pfam" id="PF04484">
    <property type="entry name" value="QWRF"/>
    <property type="match status" value="1"/>
</dbReference>
<evidence type="ECO:0000256" key="1">
    <source>
        <dbReference type="ARBA" id="ARBA00010016"/>
    </source>
</evidence>
<dbReference type="PANTHER" id="PTHR31807:SF38">
    <property type="entry name" value="QWRF MOTIF-CONTAINING PROTEIN 9"/>
    <property type="match status" value="1"/>
</dbReference>
<proteinExistence type="inferred from homology"/>
<name>A0A7J9JS93_9ROSI</name>
<dbReference type="InterPro" id="IPR007573">
    <property type="entry name" value="QWRF"/>
</dbReference>
<keyword evidence="3" id="KW-1185">Reference proteome</keyword>
<accession>A0A7J9JS93</accession>
<comment type="similarity">
    <text evidence="1">Belongs to the QWRF family.</text>
</comment>
<dbReference type="GO" id="GO:0005880">
    <property type="term" value="C:nuclear microtubule"/>
    <property type="evidence" value="ECO:0007669"/>
    <property type="project" value="TreeGrafter"/>
</dbReference>
<organism evidence="2 3">
    <name type="scientific">Gossypium armourianum</name>
    <dbReference type="NCBI Taxonomy" id="34283"/>
    <lineage>
        <taxon>Eukaryota</taxon>
        <taxon>Viridiplantae</taxon>
        <taxon>Streptophyta</taxon>
        <taxon>Embryophyta</taxon>
        <taxon>Tracheophyta</taxon>
        <taxon>Spermatophyta</taxon>
        <taxon>Magnoliopsida</taxon>
        <taxon>eudicotyledons</taxon>
        <taxon>Gunneridae</taxon>
        <taxon>Pentapetalae</taxon>
        <taxon>rosids</taxon>
        <taxon>malvids</taxon>
        <taxon>Malvales</taxon>
        <taxon>Malvaceae</taxon>
        <taxon>Malvoideae</taxon>
        <taxon>Gossypium</taxon>
    </lineage>
</organism>
<gene>
    <name evidence="2" type="ORF">Goarm_009227</name>
</gene>
<sequence length="160" mass="17684">MSPSRVRSGLAANLVNTPSILSFNGDVLKMGKIGENKASDAHFLRLLHNRLLQWRFVNARADAAMSSQKSNAEKSLCGAWITTSKLRESVRAKRTELQLLKQKLKLISILKGQMMLLDEWDVVDHDYCSSLSAATEALMASTLRLPVVAGARVIFFLGIL</sequence>
<protein>
    <submittedName>
        <fullName evidence="2">Uncharacterized protein</fullName>
    </submittedName>
</protein>
<feature type="non-terminal residue" evidence="2">
    <location>
        <position position="160"/>
    </location>
</feature>
<comment type="caution">
    <text evidence="2">The sequence shown here is derived from an EMBL/GenBank/DDBJ whole genome shotgun (WGS) entry which is preliminary data.</text>
</comment>
<dbReference type="AlphaFoldDB" id="A0A7J9JS93"/>